<dbReference type="Proteomes" id="UP000028924">
    <property type="component" value="Unassembled WGS sequence"/>
</dbReference>
<evidence type="ECO:0000313" key="2">
    <source>
        <dbReference type="Proteomes" id="UP000028924"/>
    </source>
</evidence>
<keyword evidence="2" id="KW-1185">Reference proteome</keyword>
<accession>A0A087SL01</accession>
<dbReference type="EMBL" id="KL662127">
    <property type="protein sequence ID" value="KFM26405.1"/>
    <property type="molecule type" value="Genomic_DNA"/>
</dbReference>
<dbReference type="RefSeq" id="XP_011399301.1">
    <property type="nucleotide sequence ID" value="XM_011400999.1"/>
</dbReference>
<proteinExistence type="predicted"/>
<dbReference type="AlphaFoldDB" id="A0A087SL01"/>
<evidence type="ECO:0000313" key="1">
    <source>
        <dbReference type="EMBL" id="KFM26405.1"/>
    </source>
</evidence>
<sequence>MARGSFKTYHQNQPLAESLHPTIHAPSRSTQSSTHPVFPLRRQAGAFLHARADDLQHVLLPQVVKQTIGAQDQEVPRQEVGAVLVGILRPVAPILPMAQLEGLVELVLLDLHRCVMGQRRRTCFGQGAGEMMRVGRSRHLLHPPLQVPRTGHHPVVNSHALRVVPAHLRLEHHLPVPHHPGPAVAQADHVQGGSGGVELREHHGGAAGLLRGLVPAFQQRRRGERGAVAAVRQLGAGGHEGPGVEGGVDAVVGPAAHPVGHAKGASAQEESVLAAHLLLGGVGGHGSSPDHRKPGC</sequence>
<name>A0A087SL01_AUXPR</name>
<protein>
    <submittedName>
        <fullName evidence="1">Uncharacterized protein</fullName>
    </submittedName>
</protein>
<reference evidence="1 2" key="1">
    <citation type="journal article" date="2014" name="BMC Genomics">
        <title>Oil accumulation mechanisms of the oleaginous microalga Chlorella protothecoides revealed through its genome, transcriptomes, and proteomes.</title>
        <authorList>
            <person name="Gao C."/>
            <person name="Wang Y."/>
            <person name="Shen Y."/>
            <person name="Yan D."/>
            <person name="He X."/>
            <person name="Dai J."/>
            <person name="Wu Q."/>
        </authorList>
    </citation>
    <scope>NUCLEOTIDE SEQUENCE [LARGE SCALE GENOMIC DNA]</scope>
    <source>
        <strain evidence="1 2">0710</strain>
    </source>
</reference>
<gene>
    <name evidence="1" type="ORF">F751_4898</name>
</gene>
<dbReference type="KEGG" id="apro:F751_4898"/>
<dbReference type="GeneID" id="23616289"/>
<organism evidence="1 2">
    <name type="scientific">Auxenochlorella protothecoides</name>
    <name type="common">Green microalga</name>
    <name type="synonym">Chlorella protothecoides</name>
    <dbReference type="NCBI Taxonomy" id="3075"/>
    <lineage>
        <taxon>Eukaryota</taxon>
        <taxon>Viridiplantae</taxon>
        <taxon>Chlorophyta</taxon>
        <taxon>core chlorophytes</taxon>
        <taxon>Trebouxiophyceae</taxon>
        <taxon>Chlorellales</taxon>
        <taxon>Chlorellaceae</taxon>
        <taxon>Auxenochlorella</taxon>
    </lineage>
</organism>